<name>A0A6N3F810_9CLOT</name>
<dbReference type="AlphaFoldDB" id="A0A6N3F810"/>
<accession>A0A6N3F810</accession>
<protein>
    <recommendedName>
        <fullName evidence="2">N-acetyltransferase domain-containing protein</fullName>
    </recommendedName>
</protein>
<evidence type="ECO:0008006" key="2">
    <source>
        <dbReference type="Google" id="ProtNLM"/>
    </source>
</evidence>
<gene>
    <name evidence="1" type="ORF">CPLFYP93_02429</name>
</gene>
<proteinExistence type="predicted"/>
<dbReference type="SUPFAM" id="SSF55729">
    <property type="entry name" value="Acyl-CoA N-acyltransferases (Nat)"/>
    <property type="match status" value="1"/>
</dbReference>
<evidence type="ECO:0000313" key="1">
    <source>
        <dbReference type="EMBL" id="VYU48063.1"/>
    </source>
</evidence>
<reference evidence="1" key="1">
    <citation type="submission" date="2019-11" db="EMBL/GenBank/DDBJ databases">
        <authorList>
            <person name="Feng L."/>
        </authorList>
    </citation>
    <scope>NUCLEOTIDE SEQUENCE</scope>
    <source>
        <strain evidence="1">CParaputrificumLFYP93</strain>
    </source>
</reference>
<organism evidence="1">
    <name type="scientific">Clostridium paraputrificum</name>
    <dbReference type="NCBI Taxonomy" id="29363"/>
    <lineage>
        <taxon>Bacteria</taxon>
        <taxon>Bacillati</taxon>
        <taxon>Bacillota</taxon>
        <taxon>Clostridia</taxon>
        <taxon>Eubacteriales</taxon>
        <taxon>Clostridiaceae</taxon>
        <taxon>Clostridium</taxon>
    </lineage>
</organism>
<dbReference type="InterPro" id="IPR016181">
    <property type="entry name" value="Acyl_CoA_acyltransferase"/>
</dbReference>
<dbReference type="EMBL" id="CACRTV010000057">
    <property type="protein sequence ID" value="VYU48063.1"/>
    <property type="molecule type" value="Genomic_DNA"/>
</dbReference>
<dbReference type="RefSeq" id="WP_156561794.1">
    <property type="nucleotide sequence ID" value="NZ_CACRTV010000057.1"/>
</dbReference>
<sequence>MITFIRNGVDAYKIVKDGEAIGNIIMREEGSTLCIESISLYYNSRNKGIGTEIVGMLKRRYRRIVGESTPFAYKFWERVGAELEFPVNDSMIDKLVDEQIYVPFTIACA</sequence>
<dbReference type="Gene3D" id="3.40.630.30">
    <property type="match status" value="1"/>
</dbReference>